<dbReference type="Proteomes" id="UP000288215">
    <property type="component" value="Unassembled WGS sequence"/>
</dbReference>
<evidence type="ECO:0000256" key="4">
    <source>
        <dbReference type="ARBA" id="ARBA00022618"/>
    </source>
</evidence>
<dbReference type="GO" id="GO:0003910">
    <property type="term" value="F:DNA ligase (ATP) activity"/>
    <property type="evidence" value="ECO:0007669"/>
    <property type="project" value="UniProtKB-UniRule"/>
</dbReference>
<keyword evidence="4 14" id="KW-0132">Cell division</keyword>
<dbReference type="SUPFAM" id="SSF50249">
    <property type="entry name" value="Nucleic acid-binding proteins"/>
    <property type="match status" value="1"/>
</dbReference>
<dbReference type="AlphaFoldDB" id="A0A3S3S8G1"/>
<dbReference type="GO" id="GO:0003677">
    <property type="term" value="F:DNA binding"/>
    <property type="evidence" value="ECO:0007669"/>
    <property type="project" value="InterPro"/>
</dbReference>
<feature type="binding site" evidence="14">
    <location>
        <position position="283"/>
    </location>
    <ligand>
        <name>ATP</name>
        <dbReference type="ChEBI" id="CHEBI:30616"/>
    </ligand>
</feature>
<dbReference type="GO" id="GO:0005524">
    <property type="term" value="F:ATP binding"/>
    <property type="evidence" value="ECO:0007669"/>
    <property type="project" value="UniProtKB-UniRule"/>
</dbReference>
<organism evidence="17 18">
    <name type="scientific">Methanosuratincola subterraneus</name>
    <dbReference type="NCBI Taxonomy" id="2593994"/>
    <lineage>
        <taxon>Archaea</taxon>
        <taxon>Thermoproteota</taxon>
        <taxon>Methanosuratincolia</taxon>
        <taxon>Candidatus Methanomethylicales</taxon>
        <taxon>Candidatus Methanomethylicaceae</taxon>
        <taxon>Candidatus Methanosuratincola (ex Vanwonterghem et al. 2016)</taxon>
    </lineage>
</organism>
<dbReference type="Pfam" id="PF04675">
    <property type="entry name" value="DNA_ligase_A_N"/>
    <property type="match status" value="1"/>
</dbReference>
<feature type="binding site" evidence="14">
    <location>
        <position position="260"/>
    </location>
    <ligand>
        <name>ATP</name>
        <dbReference type="ChEBI" id="CHEBI:30616"/>
    </ligand>
</feature>
<comment type="similarity">
    <text evidence="1 14 15">Belongs to the ATP-dependent DNA ligase family.</text>
</comment>
<comment type="function">
    <text evidence="14">DNA ligase that seals nicks in double-stranded DNA during DNA replication, DNA recombination and DNA repair.</text>
</comment>
<evidence type="ECO:0000313" key="17">
    <source>
        <dbReference type="EMBL" id="RWX73893.1"/>
    </source>
</evidence>
<dbReference type="CDD" id="cd07901">
    <property type="entry name" value="Adenylation_DNA_ligase_Arch_LigB"/>
    <property type="match status" value="1"/>
</dbReference>
<keyword evidence="7 14" id="KW-0547">Nucleotide-binding</keyword>
<feature type="active site" description="N6-AMP-lysine intermediate" evidence="14">
    <location>
        <position position="262"/>
    </location>
</feature>
<evidence type="ECO:0000256" key="12">
    <source>
        <dbReference type="ARBA" id="ARBA00023204"/>
    </source>
</evidence>
<feature type="binding site" evidence="14">
    <location>
        <position position="313"/>
    </location>
    <ligand>
        <name>ATP</name>
        <dbReference type="ChEBI" id="CHEBI:30616"/>
    </ligand>
</feature>
<dbReference type="FunFam" id="3.30.470.30:FF:000012">
    <property type="entry name" value="Probable DNA ligase"/>
    <property type="match status" value="1"/>
</dbReference>
<dbReference type="FunFam" id="1.10.3260.10:FF:000007">
    <property type="entry name" value="DNA ligase"/>
    <property type="match status" value="1"/>
</dbReference>
<feature type="binding site" evidence="14">
    <location>
        <position position="353"/>
    </location>
    <ligand>
        <name>ATP</name>
        <dbReference type="ChEBI" id="CHEBI:30616"/>
    </ligand>
</feature>
<keyword evidence="9 14" id="KW-0067">ATP-binding</keyword>
<keyword evidence="6 14" id="KW-0479">Metal-binding</keyword>
<keyword evidence="10 14" id="KW-0460">Magnesium</keyword>
<dbReference type="InterPro" id="IPR012310">
    <property type="entry name" value="DNA_ligase_ATP-dep_cent"/>
</dbReference>
<evidence type="ECO:0000259" key="16">
    <source>
        <dbReference type="PROSITE" id="PS50160"/>
    </source>
</evidence>
<dbReference type="InterPro" id="IPR012340">
    <property type="entry name" value="NA-bd_OB-fold"/>
</dbReference>
<evidence type="ECO:0000256" key="15">
    <source>
        <dbReference type="RuleBase" id="RU004196"/>
    </source>
</evidence>
<dbReference type="Pfam" id="PF01068">
    <property type="entry name" value="DNA_ligase_A_M"/>
    <property type="match status" value="1"/>
</dbReference>
<dbReference type="PROSITE" id="PS50160">
    <property type="entry name" value="DNA_LIGASE_A3"/>
    <property type="match status" value="1"/>
</dbReference>
<keyword evidence="12 14" id="KW-0234">DNA repair</keyword>
<comment type="caution">
    <text evidence="17">The sequence shown here is derived from an EMBL/GenBank/DDBJ whole genome shotgun (WGS) entry which is preliminary data.</text>
</comment>
<dbReference type="GO" id="GO:0051301">
    <property type="term" value="P:cell division"/>
    <property type="evidence" value="ECO:0007669"/>
    <property type="project" value="UniProtKB-KW"/>
</dbReference>
<evidence type="ECO:0000256" key="1">
    <source>
        <dbReference type="ARBA" id="ARBA00007572"/>
    </source>
</evidence>
<keyword evidence="5 14" id="KW-0235">DNA replication</keyword>
<dbReference type="GO" id="GO:0006281">
    <property type="term" value="P:DNA repair"/>
    <property type="evidence" value="ECO:0007669"/>
    <property type="project" value="UniProtKB-UniRule"/>
</dbReference>
<evidence type="ECO:0000256" key="2">
    <source>
        <dbReference type="ARBA" id="ARBA00013308"/>
    </source>
</evidence>
<accession>A0A3S3S8G1</accession>
<sequence length="596" mass="66700">MPLLYADLVDVYDRLSATTKRLEMTEILVDFFKRCPSDLIDKAVYLTQGRLYPEFIPLELGVADRLIIRSISQAVAAAESDVTSLYKKLGDLGKVAESLLSRGKKQVTLQFFSGDHSKEKVTVEKVYSVLDRIARSQGEGSQEEKLRLLSDLLRDASPREALYIVRTVSGAMRLGVADMTILDALSIAFTGSKDAREVIERAYNLTSDLGAIAKSLATGGLAALAQTKPVPGRPIRPMLAERLSAPEEILEKMGGRCAVEYKYDGERVQIHRGEEGKVNLFSRRLENINGHYPDVAELASRSVSSKTFIVEGEIVAVDPSTGEMLPFQELMHRRRKYGVEEAMQAYPAALRLFDALYVDGRDLTLEPYPVRRGVLREITKESERISLATQRVVDNPRSLEEFFEEAISEGCEGLVAKSLDGSSIYKAGARGWLWIKYKRDYRSEMQDSVDLVAVGAYWGTGRRAGKIGTLLLAAYDPAEDMFRTVCKCSTGFSDEEIQNMRSIFEKSMITHKHARVDSKLIPDIWLTPSKVLEVRGAEITLSPIHTCGMGTIREGSGLAIRFPRFTGRWRDEKSPEDATTVQEIVEMYRRQLKKVE</sequence>
<keyword evidence="11 14" id="KW-0233">DNA recombination</keyword>
<dbReference type="InterPro" id="IPR036599">
    <property type="entry name" value="DNA_ligase_N_sf"/>
</dbReference>
<dbReference type="Pfam" id="PF04679">
    <property type="entry name" value="DNA_ligase_A_C"/>
    <property type="match status" value="1"/>
</dbReference>
<evidence type="ECO:0000256" key="6">
    <source>
        <dbReference type="ARBA" id="ARBA00022723"/>
    </source>
</evidence>
<dbReference type="InterPro" id="IPR022865">
    <property type="entry name" value="DNA_ligae_ATP-dep_bac/arc"/>
</dbReference>
<evidence type="ECO:0000256" key="3">
    <source>
        <dbReference type="ARBA" id="ARBA00022598"/>
    </source>
</evidence>
<gene>
    <name evidence="14" type="primary">lig</name>
    <name evidence="17" type="ORF">Metus_0672</name>
</gene>
<dbReference type="FunFam" id="2.40.50.140:FF:000062">
    <property type="entry name" value="DNA ligase"/>
    <property type="match status" value="1"/>
</dbReference>
<dbReference type="GO" id="GO:0071897">
    <property type="term" value="P:DNA biosynthetic process"/>
    <property type="evidence" value="ECO:0007669"/>
    <property type="project" value="InterPro"/>
</dbReference>
<dbReference type="InterPro" id="IPR000977">
    <property type="entry name" value="DNA_ligase_ATP-dep"/>
</dbReference>
<dbReference type="CDD" id="cd07969">
    <property type="entry name" value="OBF_DNA_ligase_I"/>
    <property type="match status" value="1"/>
</dbReference>
<dbReference type="PANTHER" id="PTHR45674">
    <property type="entry name" value="DNA LIGASE 1/3 FAMILY MEMBER"/>
    <property type="match status" value="1"/>
</dbReference>
<dbReference type="PROSITE" id="PS00333">
    <property type="entry name" value="DNA_LIGASE_A2"/>
    <property type="match status" value="1"/>
</dbReference>
<feature type="domain" description="ATP-dependent DNA ligase family profile" evidence="16">
    <location>
        <begin position="341"/>
        <end position="476"/>
    </location>
</feature>
<reference evidence="17 18" key="1">
    <citation type="submission" date="2018-12" db="EMBL/GenBank/DDBJ databases">
        <title>The complete genome of the methanogenic archaea of the candidate phylum Verstraetearchaeota, obtained from the metagenome of underground thermal water.</title>
        <authorList>
            <person name="Kadnikov V.V."/>
            <person name="Mardanov A.V."/>
            <person name="Beletsky A.V."/>
            <person name="Karnachuk O.V."/>
            <person name="Ravin N.V."/>
        </authorList>
    </citation>
    <scope>NUCLEOTIDE SEQUENCE [LARGE SCALE GENOMIC DNA]</scope>
    <source>
        <strain evidence="17">Ch88</strain>
    </source>
</reference>
<keyword evidence="3 14" id="KW-0436">Ligase</keyword>
<evidence type="ECO:0000256" key="7">
    <source>
        <dbReference type="ARBA" id="ARBA00022741"/>
    </source>
</evidence>
<evidence type="ECO:0000313" key="18">
    <source>
        <dbReference type="Proteomes" id="UP000288215"/>
    </source>
</evidence>
<dbReference type="SUPFAM" id="SSF56091">
    <property type="entry name" value="DNA ligase/mRNA capping enzyme, catalytic domain"/>
    <property type="match status" value="1"/>
</dbReference>
<evidence type="ECO:0000256" key="8">
    <source>
        <dbReference type="ARBA" id="ARBA00022763"/>
    </source>
</evidence>
<dbReference type="PROSITE" id="PS00697">
    <property type="entry name" value="DNA_LIGASE_A1"/>
    <property type="match status" value="1"/>
</dbReference>
<evidence type="ECO:0000256" key="13">
    <source>
        <dbReference type="ARBA" id="ARBA00023306"/>
    </source>
</evidence>
<dbReference type="InterPro" id="IPR012308">
    <property type="entry name" value="DNA_ligase_ATP-dep_N"/>
</dbReference>
<dbReference type="GO" id="GO:0046872">
    <property type="term" value="F:metal ion binding"/>
    <property type="evidence" value="ECO:0007669"/>
    <property type="project" value="UniProtKB-KW"/>
</dbReference>
<keyword evidence="8 14" id="KW-0227">DNA damage</keyword>
<dbReference type="NCBIfam" id="TIGR00574">
    <property type="entry name" value="dnl1"/>
    <property type="match status" value="1"/>
</dbReference>
<keyword evidence="13 14" id="KW-0131">Cell cycle</keyword>
<dbReference type="PANTHER" id="PTHR45674:SF4">
    <property type="entry name" value="DNA LIGASE 1"/>
    <property type="match status" value="1"/>
</dbReference>
<dbReference type="InterPro" id="IPR012309">
    <property type="entry name" value="DNA_ligase_ATP-dep_C"/>
</dbReference>
<feature type="binding site" evidence="14">
    <location>
        <position position="267"/>
    </location>
    <ligand>
        <name>ATP</name>
        <dbReference type="ChEBI" id="CHEBI:30616"/>
    </ligand>
</feature>
<name>A0A3S3S8G1_METS7</name>
<dbReference type="HAMAP" id="MF_00407">
    <property type="entry name" value="DNA_ligase"/>
    <property type="match status" value="1"/>
</dbReference>
<dbReference type="Gene3D" id="3.30.470.30">
    <property type="entry name" value="DNA ligase/mRNA capping enzyme"/>
    <property type="match status" value="1"/>
</dbReference>
<proteinExistence type="inferred from homology"/>
<evidence type="ECO:0000256" key="9">
    <source>
        <dbReference type="ARBA" id="ARBA00022840"/>
    </source>
</evidence>
<feature type="binding site" evidence="14">
    <location>
        <position position="430"/>
    </location>
    <ligand>
        <name>ATP</name>
        <dbReference type="ChEBI" id="CHEBI:30616"/>
    </ligand>
</feature>
<dbReference type="EC" id="6.5.1.1" evidence="14"/>
<comment type="cofactor">
    <cofactor evidence="14">
        <name>Mg(2+)</name>
        <dbReference type="ChEBI" id="CHEBI:18420"/>
    </cofactor>
</comment>
<dbReference type="InterPro" id="IPR016059">
    <property type="entry name" value="DNA_ligase_ATP-dep_CS"/>
</dbReference>
<protein>
    <recommendedName>
        <fullName evidence="2 14">DNA ligase</fullName>
        <ecNumber evidence="14">6.5.1.1</ecNumber>
    </recommendedName>
    <alternativeName>
        <fullName evidence="14">Polydeoxyribonucleotide synthase [ATP]</fullName>
    </alternativeName>
</protein>
<evidence type="ECO:0000256" key="10">
    <source>
        <dbReference type="ARBA" id="ARBA00022842"/>
    </source>
</evidence>
<dbReference type="EMBL" id="RXGA01000002">
    <property type="protein sequence ID" value="RWX73893.1"/>
    <property type="molecule type" value="Genomic_DNA"/>
</dbReference>
<dbReference type="GO" id="GO:0006273">
    <property type="term" value="P:lagging strand elongation"/>
    <property type="evidence" value="ECO:0007669"/>
    <property type="project" value="TreeGrafter"/>
</dbReference>
<feature type="binding site" evidence="14">
    <location>
        <position position="436"/>
    </location>
    <ligand>
        <name>ATP</name>
        <dbReference type="ChEBI" id="CHEBI:30616"/>
    </ligand>
</feature>
<comment type="catalytic activity">
    <reaction evidence="14">
        <text>ATP + (deoxyribonucleotide)n-3'-hydroxyl + 5'-phospho-(deoxyribonucleotide)m = (deoxyribonucleotide)n+m + AMP + diphosphate.</text>
        <dbReference type="EC" id="6.5.1.1"/>
    </reaction>
</comment>
<dbReference type="SUPFAM" id="SSF117018">
    <property type="entry name" value="ATP-dependent DNA ligase DNA-binding domain"/>
    <property type="match status" value="1"/>
</dbReference>
<dbReference type="GO" id="GO:0006310">
    <property type="term" value="P:DNA recombination"/>
    <property type="evidence" value="ECO:0007669"/>
    <property type="project" value="UniProtKB-UniRule"/>
</dbReference>
<evidence type="ECO:0000256" key="11">
    <source>
        <dbReference type="ARBA" id="ARBA00023172"/>
    </source>
</evidence>
<dbReference type="Gene3D" id="2.40.50.140">
    <property type="entry name" value="Nucleic acid-binding proteins"/>
    <property type="match status" value="1"/>
</dbReference>
<evidence type="ECO:0000256" key="14">
    <source>
        <dbReference type="HAMAP-Rule" id="MF_00407"/>
    </source>
</evidence>
<dbReference type="Gene3D" id="1.10.3260.10">
    <property type="entry name" value="DNA ligase, ATP-dependent, N-terminal domain"/>
    <property type="match status" value="1"/>
</dbReference>
<evidence type="ECO:0000256" key="5">
    <source>
        <dbReference type="ARBA" id="ARBA00022705"/>
    </source>
</evidence>
<dbReference type="InterPro" id="IPR050191">
    <property type="entry name" value="ATP-dep_DNA_ligase"/>
</dbReference>